<dbReference type="EMBL" id="JADWDJ010000011">
    <property type="protein sequence ID" value="KAG5273207.1"/>
    <property type="molecule type" value="Genomic_DNA"/>
</dbReference>
<organism evidence="1 2">
    <name type="scientific">Alosa alosa</name>
    <name type="common">allis shad</name>
    <dbReference type="NCBI Taxonomy" id="278164"/>
    <lineage>
        <taxon>Eukaryota</taxon>
        <taxon>Metazoa</taxon>
        <taxon>Chordata</taxon>
        <taxon>Craniata</taxon>
        <taxon>Vertebrata</taxon>
        <taxon>Euteleostomi</taxon>
        <taxon>Actinopterygii</taxon>
        <taxon>Neopterygii</taxon>
        <taxon>Teleostei</taxon>
        <taxon>Clupei</taxon>
        <taxon>Clupeiformes</taxon>
        <taxon>Clupeoidei</taxon>
        <taxon>Clupeidae</taxon>
        <taxon>Alosa</taxon>
    </lineage>
</organism>
<evidence type="ECO:0000313" key="1">
    <source>
        <dbReference type="EMBL" id="KAG5273207.1"/>
    </source>
</evidence>
<keyword evidence="2" id="KW-1185">Reference proteome</keyword>
<sequence>MDEFSEGLNAELSTTTADELRQFLGGKTKEAQDKELAMRATLENLIRFLAEMEQSSKAEVEEWQREKARIEAAIQADLRYMEENIRLDQILLARLATTLAEKAEMERQKLSSLPLAKEHQRIVSLLEKKFDYDYDKIMLNNPERAKRESENWTRWTQERVDSTLKMALTAAAIKQQWLQQLKSQAEKRMVSVPQVSDGPAQEVNDIQIKLSLDDGLQSLSFSSQKS</sequence>
<dbReference type="AlphaFoldDB" id="A0AAV6GHV0"/>
<gene>
    <name evidence="1" type="ORF">AALO_G00148840</name>
</gene>
<proteinExistence type="predicted"/>
<name>A0AAV6GHV0_9TELE</name>
<evidence type="ECO:0000313" key="2">
    <source>
        <dbReference type="Proteomes" id="UP000823561"/>
    </source>
</evidence>
<accession>A0AAV6GHV0</accession>
<comment type="caution">
    <text evidence="1">The sequence shown here is derived from an EMBL/GenBank/DDBJ whole genome shotgun (WGS) entry which is preliminary data.</text>
</comment>
<dbReference type="Proteomes" id="UP000823561">
    <property type="component" value="Chromosome 11"/>
</dbReference>
<reference evidence="1" key="1">
    <citation type="submission" date="2020-10" db="EMBL/GenBank/DDBJ databases">
        <title>Chromosome-scale genome assembly of the Allis shad, Alosa alosa.</title>
        <authorList>
            <person name="Margot Z."/>
            <person name="Christophe K."/>
            <person name="Cabau C."/>
            <person name="Louis A."/>
            <person name="Berthelot C."/>
            <person name="Parey E."/>
            <person name="Roest Crollius H."/>
            <person name="Montfort J."/>
            <person name="Robinson-Rechavi M."/>
            <person name="Bucao C."/>
            <person name="Bouchez O."/>
            <person name="Gislard M."/>
            <person name="Lluch J."/>
            <person name="Milhes M."/>
            <person name="Lampietro C."/>
            <person name="Lopez Roques C."/>
            <person name="Donnadieu C."/>
            <person name="Braasch I."/>
            <person name="Desvignes T."/>
            <person name="Postlethwait J."/>
            <person name="Bobe J."/>
            <person name="Guiguen Y."/>
        </authorList>
    </citation>
    <scope>NUCLEOTIDE SEQUENCE</scope>
    <source>
        <strain evidence="1">M-15738</strain>
        <tissue evidence="1">Blood</tissue>
    </source>
</reference>
<protein>
    <submittedName>
        <fullName evidence="1">Uncharacterized protein</fullName>
    </submittedName>
</protein>